<gene>
    <name evidence="1" type="ORF">CVT26_005969</name>
</gene>
<dbReference type="AlphaFoldDB" id="A0A409Y1R6"/>
<protein>
    <submittedName>
        <fullName evidence="1">Uncharacterized protein</fullName>
    </submittedName>
</protein>
<evidence type="ECO:0000313" key="1">
    <source>
        <dbReference type="EMBL" id="PPQ96950.1"/>
    </source>
</evidence>
<sequence>MPACFCSSNNCNGKSLSIRTHAKHQREDKARLMDEALARAQKLCTEQDSVIAAYIGSLTLSDDVNVGQSNIAGGRIWSRSESFDNPLTAPSSHAPVDQCLEALCEAEHDLTVLIFNTQPQIARLNKPIARGDPFPLKGALSDARAIQDRLASISSRATSVREVKNQISDRLASFMTELKDYHSKWAEASKGLEAVSKNLPAYNNGEYALGYKDPSHKLARSS</sequence>
<dbReference type="Proteomes" id="UP000284706">
    <property type="component" value="Unassembled WGS sequence"/>
</dbReference>
<dbReference type="EMBL" id="NHYE01001311">
    <property type="protein sequence ID" value="PPQ96950.1"/>
    <property type="molecule type" value="Genomic_DNA"/>
</dbReference>
<comment type="caution">
    <text evidence="1">The sequence shown here is derived from an EMBL/GenBank/DDBJ whole genome shotgun (WGS) entry which is preliminary data.</text>
</comment>
<reference evidence="1 2" key="1">
    <citation type="journal article" date="2018" name="Evol. Lett.">
        <title>Horizontal gene cluster transfer increased hallucinogenic mushroom diversity.</title>
        <authorList>
            <person name="Reynolds H.T."/>
            <person name="Vijayakumar V."/>
            <person name="Gluck-Thaler E."/>
            <person name="Korotkin H.B."/>
            <person name="Matheny P.B."/>
            <person name="Slot J.C."/>
        </authorList>
    </citation>
    <scope>NUCLEOTIDE SEQUENCE [LARGE SCALE GENOMIC DNA]</scope>
    <source>
        <strain evidence="1 2">SRW20</strain>
    </source>
</reference>
<proteinExistence type="predicted"/>
<keyword evidence="2" id="KW-1185">Reference proteome</keyword>
<name>A0A409Y1R6_9AGAR</name>
<evidence type="ECO:0000313" key="2">
    <source>
        <dbReference type="Proteomes" id="UP000284706"/>
    </source>
</evidence>
<accession>A0A409Y1R6</accession>
<organism evidence="1 2">
    <name type="scientific">Gymnopilus dilepis</name>
    <dbReference type="NCBI Taxonomy" id="231916"/>
    <lineage>
        <taxon>Eukaryota</taxon>
        <taxon>Fungi</taxon>
        <taxon>Dikarya</taxon>
        <taxon>Basidiomycota</taxon>
        <taxon>Agaricomycotina</taxon>
        <taxon>Agaricomycetes</taxon>
        <taxon>Agaricomycetidae</taxon>
        <taxon>Agaricales</taxon>
        <taxon>Agaricineae</taxon>
        <taxon>Hymenogastraceae</taxon>
        <taxon>Gymnopilus</taxon>
    </lineage>
</organism>
<dbReference type="InParanoid" id="A0A409Y1R6"/>